<dbReference type="AlphaFoldDB" id="A0A286RK95"/>
<gene>
    <name evidence="1" type="ORF">THTE_3751</name>
</gene>
<name>A0A286RK95_9BACT</name>
<evidence type="ECO:0000313" key="1">
    <source>
        <dbReference type="EMBL" id="ASV76352.1"/>
    </source>
</evidence>
<protein>
    <submittedName>
        <fullName evidence="1">Uncharacterized protein</fullName>
    </submittedName>
</protein>
<accession>A0A286RK95</accession>
<organism evidence="1 2">
    <name type="scientific">Thermogutta terrifontis</name>
    <dbReference type="NCBI Taxonomy" id="1331910"/>
    <lineage>
        <taxon>Bacteria</taxon>
        <taxon>Pseudomonadati</taxon>
        <taxon>Planctomycetota</taxon>
        <taxon>Planctomycetia</taxon>
        <taxon>Pirellulales</taxon>
        <taxon>Thermoguttaceae</taxon>
        <taxon>Thermogutta</taxon>
    </lineage>
</organism>
<proteinExistence type="predicted"/>
<sequence length="51" mass="6353">MWRNGSAMRSFCYDRRERYGRDNHFCKQLRFTGSSQFLWYIPYNSKLWCCS</sequence>
<reference evidence="1 2" key="1">
    <citation type="journal article" name="Front. Microbiol.">
        <title>Sugar Metabolism of the First Thermophilic Planctomycete Thermogutta terrifontis: Comparative Genomic and Transcriptomic Approaches.</title>
        <authorList>
            <person name="Elcheninov A.G."/>
            <person name="Menzel P."/>
            <person name="Gudbergsdottir S.R."/>
            <person name="Slesarev A.I."/>
            <person name="Kadnikov V.V."/>
            <person name="Krogh A."/>
            <person name="Bonch-Osmolovskaya E.A."/>
            <person name="Peng X."/>
            <person name="Kublanov I.V."/>
        </authorList>
    </citation>
    <scope>NUCLEOTIDE SEQUENCE [LARGE SCALE GENOMIC DNA]</scope>
    <source>
        <strain evidence="1 2">R1</strain>
    </source>
</reference>
<dbReference type="Proteomes" id="UP000215086">
    <property type="component" value="Chromosome"/>
</dbReference>
<evidence type="ECO:0000313" key="2">
    <source>
        <dbReference type="Proteomes" id="UP000215086"/>
    </source>
</evidence>
<keyword evidence="2" id="KW-1185">Reference proteome</keyword>
<dbReference type="EMBL" id="CP018477">
    <property type="protein sequence ID" value="ASV76352.1"/>
    <property type="molecule type" value="Genomic_DNA"/>
</dbReference>
<dbReference type="KEGG" id="ttf:THTE_3751"/>